<sequence length="76" mass="8422">MDSKSAGLSASTISGGQKLVIHQNIPSGAIKRGPHAIVRAAQLNDCIEIQRRCGNFLYKIKKESTLFFSYFQFSVF</sequence>
<organism evidence="1">
    <name type="scientific">Chrysomya megacephala</name>
    <name type="common">Oriental latrine fly</name>
    <name type="synonym">Musca megacephala</name>
    <dbReference type="NCBI Taxonomy" id="115424"/>
    <lineage>
        <taxon>Eukaryota</taxon>
        <taxon>Metazoa</taxon>
        <taxon>Ecdysozoa</taxon>
        <taxon>Arthropoda</taxon>
        <taxon>Hexapoda</taxon>
        <taxon>Insecta</taxon>
        <taxon>Pterygota</taxon>
        <taxon>Neoptera</taxon>
        <taxon>Endopterygota</taxon>
        <taxon>Diptera</taxon>
        <taxon>Brachycera</taxon>
        <taxon>Muscomorpha</taxon>
        <taxon>Oestroidea</taxon>
        <taxon>Calliphoridae</taxon>
        <taxon>Chrysomyinae</taxon>
        <taxon>Chrysomya</taxon>
    </lineage>
</organism>
<evidence type="ECO:0000313" key="1">
    <source>
        <dbReference type="EMBL" id="APV46199.1"/>
    </source>
</evidence>
<reference evidence="1" key="1">
    <citation type="journal article" date="2016" name="J. Med. Entomol.">
        <title>Isolation of the male specific transformer exon as a method for immature specimen sex identification in Chrysomya megacephala (Diptera: Calliphoridae).</title>
        <authorList>
            <person name="Smith J.L."/>
            <person name="Wells J.D."/>
        </authorList>
    </citation>
    <scope>NUCLEOTIDE SEQUENCE</scope>
</reference>
<name>A0A1P8FCM0_CHRMG</name>
<dbReference type="AlphaFoldDB" id="A0A1P8FCM0"/>
<dbReference type="EMBL" id="KY056127">
    <property type="protein sequence ID" value="APV46199.1"/>
    <property type="molecule type" value="mRNA"/>
</dbReference>
<protein>
    <submittedName>
        <fullName evidence="1">Transformer male-specific splice variant</fullName>
    </submittedName>
</protein>
<proteinExistence type="evidence at transcript level"/>
<accession>A0A1P8FCM0</accession>